<evidence type="ECO:0000313" key="4">
    <source>
        <dbReference type="Proteomes" id="UP000199114"/>
    </source>
</evidence>
<dbReference type="InterPro" id="IPR001279">
    <property type="entry name" value="Metallo-B-lactamas"/>
</dbReference>
<dbReference type="OrthoDB" id="253253at2157"/>
<proteinExistence type="predicted"/>
<dbReference type="Pfam" id="PF00753">
    <property type="entry name" value="Lactamase_B"/>
    <property type="match status" value="1"/>
</dbReference>
<sequence length="202" mass="21552">MLSDDPDAGRVEVSYLDVGKGQSVLVQSPDGNLLVDAGSTSTSKISYDGSLKKQLEENGVNTIDKLVLTHGHEDHVSYGEYLLEDFDVEEVYWNAKADSKTARNLERALEEADTAGELEFHSSVTSGDGDSLEPGSSVDVQVVHPDAPVGSDVDAESVALTVEAQEKRFHIASDARDPSNVKADGDVDVLTLQHHGAASTTE</sequence>
<feature type="region of interest" description="Disordered" evidence="1">
    <location>
        <begin position="113"/>
        <end position="138"/>
    </location>
</feature>
<dbReference type="InterPro" id="IPR036866">
    <property type="entry name" value="RibonucZ/Hydroxyglut_hydro"/>
</dbReference>
<accession>A0A1H9P458</accession>
<evidence type="ECO:0000256" key="1">
    <source>
        <dbReference type="SAM" id="MobiDB-lite"/>
    </source>
</evidence>
<feature type="domain" description="Metallo-beta-lactamase" evidence="2">
    <location>
        <begin position="17"/>
        <end position="111"/>
    </location>
</feature>
<evidence type="ECO:0000259" key="2">
    <source>
        <dbReference type="Pfam" id="PF00753"/>
    </source>
</evidence>
<gene>
    <name evidence="3" type="ORF">SAMN04489841_3852</name>
</gene>
<dbReference type="RefSeq" id="WP_090620587.1">
    <property type="nucleotide sequence ID" value="NZ_FOFD01000005.1"/>
</dbReference>
<dbReference type="SUPFAM" id="SSF56281">
    <property type="entry name" value="Metallo-hydrolase/oxidoreductase"/>
    <property type="match status" value="1"/>
</dbReference>
<protein>
    <submittedName>
        <fullName evidence="3">Metallo-beta-lactamase superfamily protein</fullName>
    </submittedName>
</protein>
<organism evidence="3 4">
    <name type="scientific">Natrinema salaciae</name>
    <dbReference type="NCBI Taxonomy" id="1186196"/>
    <lineage>
        <taxon>Archaea</taxon>
        <taxon>Methanobacteriati</taxon>
        <taxon>Methanobacteriota</taxon>
        <taxon>Stenosarchaea group</taxon>
        <taxon>Halobacteria</taxon>
        <taxon>Halobacteriales</taxon>
        <taxon>Natrialbaceae</taxon>
        <taxon>Natrinema</taxon>
    </lineage>
</organism>
<name>A0A1H9P458_9EURY</name>
<keyword evidence="4" id="KW-1185">Reference proteome</keyword>
<dbReference type="PANTHER" id="PTHR30619">
    <property type="entry name" value="DNA INTERNALIZATION/COMPETENCE PROTEIN COMEC/REC2"/>
    <property type="match status" value="1"/>
</dbReference>
<dbReference type="PANTHER" id="PTHR30619:SF1">
    <property type="entry name" value="RECOMBINATION PROTEIN 2"/>
    <property type="match status" value="1"/>
</dbReference>
<dbReference type="AlphaFoldDB" id="A0A1H9P458"/>
<dbReference type="EMBL" id="FOFD01000005">
    <property type="protein sequence ID" value="SER42847.1"/>
    <property type="molecule type" value="Genomic_DNA"/>
</dbReference>
<dbReference type="InterPro" id="IPR052159">
    <property type="entry name" value="Competence_DNA_uptake"/>
</dbReference>
<dbReference type="Gene3D" id="3.60.15.10">
    <property type="entry name" value="Ribonuclease Z/Hydroxyacylglutathione hydrolase-like"/>
    <property type="match status" value="1"/>
</dbReference>
<evidence type="ECO:0000313" key="3">
    <source>
        <dbReference type="EMBL" id="SER42847.1"/>
    </source>
</evidence>
<reference evidence="4" key="1">
    <citation type="submission" date="2016-10" db="EMBL/GenBank/DDBJ databases">
        <authorList>
            <person name="Varghese N."/>
            <person name="Submissions S."/>
        </authorList>
    </citation>
    <scope>NUCLEOTIDE SEQUENCE [LARGE SCALE GENOMIC DNA]</scope>
    <source>
        <strain evidence="4">DSM 25055</strain>
    </source>
</reference>
<dbReference type="Proteomes" id="UP000199114">
    <property type="component" value="Unassembled WGS sequence"/>
</dbReference>